<dbReference type="Pfam" id="PF12724">
    <property type="entry name" value="Flavodoxin_5"/>
    <property type="match status" value="1"/>
</dbReference>
<evidence type="ECO:0000259" key="1">
    <source>
        <dbReference type="Pfam" id="PF12724"/>
    </source>
</evidence>
<sequence length="193" mass="21255">MSNTTPVQPIVVVANTRYGSTKDYATEFARRTGGRLIGGDGGASTQMTDELDSVLTQHPDAPVIVFTPNYAGTFGGANLMKTIARATPDRHMALAVIGMTLLDEVREKDPARAALDDVSDLVHRHYLPGRLLYSVMSRKHRAVMWTMTRMIKGKKNPSPNEVQMIESYGVDADRVDYSELDALVEWLETADGK</sequence>
<reference evidence="2 3" key="1">
    <citation type="submission" date="2014-07" db="EMBL/GenBank/DDBJ databases">
        <authorList>
            <person name="McCorrison J."/>
            <person name="Sanka R."/>
            <person name="Torralba M."/>
            <person name="Gillis M."/>
            <person name="Haft D.H."/>
            <person name="Methe B."/>
            <person name="Sutton G."/>
            <person name="Nelson K.E."/>
        </authorList>
    </citation>
    <scope>NUCLEOTIDE SEQUENCE [LARGE SCALE GENOMIC DNA]</scope>
    <source>
        <strain evidence="2 3">DNF00450</strain>
    </source>
</reference>
<dbReference type="eggNOG" id="COG0716">
    <property type="taxonomic scope" value="Bacteria"/>
</dbReference>
<feature type="domain" description="Flavodoxin" evidence="1">
    <location>
        <begin position="12"/>
        <end position="156"/>
    </location>
</feature>
<accession>A0A095Y0S1</accession>
<dbReference type="EMBL" id="JRNE01000073">
    <property type="protein sequence ID" value="KGF15676.1"/>
    <property type="molecule type" value="Genomic_DNA"/>
</dbReference>
<protein>
    <recommendedName>
        <fullName evidence="1">Flavodoxin domain-containing protein</fullName>
    </recommendedName>
</protein>
<dbReference type="InterPro" id="IPR026816">
    <property type="entry name" value="Flavodoxin_dom"/>
</dbReference>
<dbReference type="AlphaFoldDB" id="A0A095Y0S1"/>
<name>A0A095Y0S1_9CORY</name>
<evidence type="ECO:0000313" key="3">
    <source>
        <dbReference type="Proteomes" id="UP000029548"/>
    </source>
</evidence>
<evidence type="ECO:0000313" key="2">
    <source>
        <dbReference type="EMBL" id="KGF15676.1"/>
    </source>
</evidence>
<gene>
    <name evidence="2" type="ORF">HMPREF1650_10475</name>
</gene>
<comment type="caution">
    <text evidence="2">The sequence shown here is derived from an EMBL/GenBank/DDBJ whole genome shotgun (WGS) entry which is preliminary data.</text>
</comment>
<dbReference type="Proteomes" id="UP000029548">
    <property type="component" value="Unassembled WGS sequence"/>
</dbReference>
<organism evidence="2 3">
    <name type="scientific">Corynebacterium freneyi DNF00450</name>
    <dbReference type="NCBI Taxonomy" id="1287475"/>
    <lineage>
        <taxon>Bacteria</taxon>
        <taxon>Bacillati</taxon>
        <taxon>Actinomycetota</taxon>
        <taxon>Actinomycetes</taxon>
        <taxon>Mycobacteriales</taxon>
        <taxon>Corynebacteriaceae</taxon>
        <taxon>Corynebacterium</taxon>
    </lineage>
</organism>
<dbReference type="RefSeq" id="WP_035123111.1">
    <property type="nucleotide sequence ID" value="NZ_JRNE01000073.1"/>
</dbReference>
<proteinExistence type="predicted"/>